<evidence type="ECO:0008006" key="4">
    <source>
        <dbReference type="Google" id="ProtNLM"/>
    </source>
</evidence>
<dbReference type="OrthoDB" id="5738929at2"/>
<dbReference type="RefSeq" id="WP_007279346.1">
    <property type="nucleotide sequence ID" value="NZ_ABCK01000013.1"/>
</dbReference>
<dbReference type="SUPFAM" id="SSF48452">
    <property type="entry name" value="TPR-like"/>
    <property type="match status" value="1"/>
</dbReference>
<dbReference type="EMBL" id="ABCK01000013">
    <property type="protein sequence ID" value="EDM26855.1"/>
    <property type="molecule type" value="Genomic_DNA"/>
</dbReference>
<evidence type="ECO:0000256" key="1">
    <source>
        <dbReference type="SAM" id="SignalP"/>
    </source>
</evidence>
<evidence type="ECO:0000313" key="3">
    <source>
        <dbReference type="Proteomes" id="UP000004947"/>
    </source>
</evidence>
<protein>
    <recommendedName>
        <fullName evidence="4">Tetratricopeptide repeat protein</fullName>
    </recommendedName>
</protein>
<keyword evidence="3" id="KW-1185">Reference proteome</keyword>
<dbReference type="InterPro" id="IPR011990">
    <property type="entry name" value="TPR-like_helical_dom_sf"/>
</dbReference>
<evidence type="ECO:0000313" key="2">
    <source>
        <dbReference type="EMBL" id="EDM26855.1"/>
    </source>
</evidence>
<feature type="signal peptide" evidence="1">
    <location>
        <begin position="1"/>
        <end position="18"/>
    </location>
</feature>
<dbReference type="STRING" id="313628.LNTAR_06404"/>
<reference evidence="2 3" key="1">
    <citation type="journal article" date="2010" name="J. Bacteriol.">
        <title>Genome sequence of Lentisphaera araneosa HTCC2155T, the type species of the order Lentisphaerales in the phylum Lentisphaerae.</title>
        <authorList>
            <person name="Thrash J.C."/>
            <person name="Cho J.C."/>
            <person name="Vergin K.L."/>
            <person name="Morris R.M."/>
            <person name="Giovannoni S.J."/>
        </authorList>
    </citation>
    <scope>NUCLEOTIDE SEQUENCE [LARGE SCALE GENOMIC DNA]</scope>
    <source>
        <strain evidence="2 3">HTCC2155</strain>
    </source>
</reference>
<gene>
    <name evidence="2" type="ORF">LNTAR_06404</name>
</gene>
<accession>A6DNA7</accession>
<organism evidence="2 3">
    <name type="scientific">Lentisphaera araneosa HTCC2155</name>
    <dbReference type="NCBI Taxonomy" id="313628"/>
    <lineage>
        <taxon>Bacteria</taxon>
        <taxon>Pseudomonadati</taxon>
        <taxon>Lentisphaerota</taxon>
        <taxon>Lentisphaeria</taxon>
        <taxon>Lentisphaerales</taxon>
        <taxon>Lentisphaeraceae</taxon>
        <taxon>Lentisphaera</taxon>
    </lineage>
</organism>
<dbReference type="Proteomes" id="UP000004947">
    <property type="component" value="Unassembled WGS sequence"/>
</dbReference>
<keyword evidence="1" id="KW-0732">Signal</keyword>
<name>A6DNA7_9BACT</name>
<feature type="chain" id="PRO_5002692399" description="Tetratricopeptide repeat protein" evidence="1">
    <location>
        <begin position="19"/>
        <end position="139"/>
    </location>
</feature>
<comment type="caution">
    <text evidence="2">The sequence shown here is derived from an EMBL/GenBank/DDBJ whole genome shotgun (WGS) entry which is preliminary data.</text>
</comment>
<sequence length="139" mass="15641">MNKYFLLTLTLFLTQLHAADFSNKADWALTTEAWKAFVKKDHAEVLAYTNKCIELYAKKADKHQAAILAGNFENEQSQAVNFVATCMLIQAQSCTQQGEKEKAKVLYKQIIEKYPAAIVSDKNGTWSVHKAAKKKLGEL</sequence>
<dbReference type="AlphaFoldDB" id="A6DNA7"/>
<dbReference type="Gene3D" id="1.25.40.10">
    <property type="entry name" value="Tetratricopeptide repeat domain"/>
    <property type="match status" value="1"/>
</dbReference>
<proteinExistence type="predicted"/>